<protein>
    <submittedName>
        <fullName evidence="1">Uncharacterized protein</fullName>
    </submittedName>
</protein>
<comment type="caution">
    <text evidence="1">The sequence shown here is derived from an EMBL/GenBank/DDBJ whole genome shotgun (WGS) entry which is preliminary data.</text>
</comment>
<dbReference type="Proteomes" id="UP000827092">
    <property type="component" value="Unassembled WGS sequence"/>
</dbReference>
<sequence>MLTHFATPSLASNFASSRNSLKWGVSGQRVFSLLPSWETSAYLESSRLVGWKVDKGHNKKRYSSSMVKECNCRGVRQPPPYQSVTVLRHCNHKIDAVLCDHVRPPNTHNGVPIERGNSGHKGLEANLKGHDYGLFIAALNSPLHGVSIVEHAVDLTRERLLHKHFGVANCRRQINLWSRSHKFYIRNMKYARSLPVLDGFFD</sequence>
<reference evidence="1 2" key="1">
    <citation type="journal article" date="2022" name="Nat. Ecol. Evol.">
        <title>A masculinizing supergene underlies an exaggerated male reproductive morph in a spider.</title>
        <authorList>
            <person name="Hendrickx F."/>
            <person name="De Corte Z."/>
            <person name="Sonet G."/>
            <person name="Van Belleghem S.M."/>
            <person name="Kostlbacher S."/>
            <person name="Vangestel C."/>
        </authorList>
    </citation>
    <scope>NUCLEOTIDE SEQUENCE [LARGE SCALE GENOMIC DNA]</scope>
    <source>
        <strain evidence="1">W744_W776</strain>
    </source>
</reference>
<evidence type="ECO:0000313" key="2">
    <source>
        <dbReference type="Proteomes" id="UP000827092"/>
    </source>
</evidence>
<dbReference type="AlphaFoldDB" id="A0AAV6VMU1"/>
<proteinExistence type="predicted"/>
<name>A0AAV6VMU1_9ARAC</name>
<keyword evidence="2" id="KW-1185">Reference proteome</keyword>
<organism evidence="1 2">
    <name type="scientific">Oedothorax gibbosus</name>
    <dbReference type="NCBI Taxonomy" id="931172"/>
    <lineage>
        <taxon>Eukaryota</taxon>
        <taxon>Metazoa</taxon>
        <taxon>Ecdysozoa</taxon>
        <taxon>Arthropoda</taxon>
        <taxon>Chelicerata</taxon>
        <taxon>Arachnida</taxon>
        <taxon>Araneae</taxon>
        <taxon>Araneomorphae</taxon>
        <taxon>Entelegynae</taxon>
        <taxon>Araneoidea</taxon>
        <taxon>Linyphiidae</taxon>
        <taxon>Erigoninae</taxon>
        <taxon>Oedothorax</taxon>
    </lineage>
</organism>
<gene>
    <name evidence="1" type="ORF">JTE90_011295</name>
</gene>
<evidence type="ECO:0000313" key="1">
    <source>
        <dbReference type="EMBL" id="KAG8197132.1"/>
    </source>
</evidence>
<dbReference type="EMBL" id="JAFNEN010000058">
    <property type="protein sequence ID" value="KAG8197132.1"/>
    <property type="molecule type" value="Genomic_DNA"/>
</dbReference>
<accession>A0AAV6VMU1</accession>